<evidence type="ECO:0000256" key="1">
    <source>
        <dbReference type="ARBA" id="ARBA00004141"/>
    </source>
</evidence>
<dbReference type="Proteomes" id="UP000184295">
    <property type="component" value="Unassembled WGS sequence"/>
</dbReference>
<evidence type="ECO:0000313" key="11">
    <source>
        <dbReference type="Proteomes" id="UP000184295"/>
    </source>
</evidence>
<comment type="subcellular location">
    <subcellularLocation>
        <location evidence="7">Cell membrane</location>
        <topology evidence="7">Multi-pass membrane protein</topology>
    </subcellularLocation>
    <subcellularLocation>
        <location evidence="1">Membrane</location>
        <topology evidence="1">Multi-pass membrane protein</topology>
    </subcellularLocation>
</comment>
<keyword evidence="7" id="KW-0132">Cell division</keyword>
<name>A0A1M4TS11_9ACTN</name>
<feature type="transmembrane region" description="Helical" evidence="7">
    <location>
        <begin position="154"/>
        <end position="174"/>
    </location>
</feature>
<dbReference type="PANTHER" id="PTHR22926">
    <property type="entry name" value="PHOSPHO-N-ACETYLMURAMOYL-PENTAPEPTIDE-TRANSFERASE"/>
    <property type="match status" value="1"/>
</dbReference>
<evidence type="ECO:0000313" key="10">
    <source>
        <dbReference type="EMBL" id="SHE47289.1"/>
    </source>
</evidence>
<comment type="cofactor">
    <cofactor evidence="7 9">
        <name>Mg(2+)</name>
        <dbReference type="ChEBI" id="CHEBI:18420"/>
    </cofactor>
</comment>
<keyword evidence="4 7" id="KW-0812">Transmembrane</keyword>
<dbReference type="InterPro" id="IPR018480">
    <property type="entry name" value="PNAcMuramoyl-5peptid_Trfase_CS"/>
</dbReference>
<dbReference type="STRING" id="1121881.SAMN02745225_00720"/>
<feature type="transmembrane region" description="Helical" evidence="7">
    <location>
        <begin position="181"/>
        <end position="201"/>
    </location>
</feature>
<keyword evidence="7" id="KW-0131">Cell cycle</keyword>
<comment type="pathway">
    <text evidence="7">Cell wall biogenesis; peptidoglycan biosynthesis.</text>
</comment>
<feature type="transmembrane region" description="Helical" evidence="7">
    <location>
        <begin position="264"/>
        <end position="287"/>
    </location>
</feature>
<keyword evidence="7 9" id="KW-0460">Magnesium</keyword>
<keyword evidence="7 9" id="KW-0479">Metal-binding</keyword>
<feature type="transmembrane region" description="Helical" evidence="7">
    <location>
        <begin position="6"/>
        <end position="23"/>
    </location>
</feature>
<dbReference type="GO" id="GO:0051992">
    <property type="term" value="F:UDP-N-acetylmuramoyl-L-alanyl-D-glutamyl-meso-2,6-diaminopimelyl-D-alanyl-D-alanine:undecaprenyl-phosphate transferase activity"/>
    <property type="evidence" value="ECO:0007669"/>
    <property type="project" value="RHEA"/>
</dbReference>
<dbReference type="CDD" id="cd06852">
    <property type="entry name" value="GT_MraY"/>
    <property type="match status" value="1"/>
</dbReference>
<dbReference type="HAMAP" id="MF_00038">
    <property type="entry name" value="MraY"/>
    <property type="match status" value="1"/>
</dbReference>
<feature type="binding site" evidence="9">
    <location>
        <position position="243"/>
    </location>
    <ligand>
        <name>Mg(2+)</name>
        <dbReference type="ChEBI" id="CHEBI:18420"/>
    </ligand>
</feature>
<dbReference type="GO" id="GO:0008963">
    <property type="term" value="F:phospho-N-acetylmuramoyl-pentapeptide-transferase activity"/>
    <property type="evidence" value="ECO:0007669"/>
    <property type="project" value="UniProtKB-UniRule"/>
</dbReference>
<keyword evidence="7" id="KW-0133">Cell shape</keyword>
<keyword evidence="7" id="KW-0961">Cell wall biogenesis/degradation</keyword>
<evidence type="ECO:0000256" key="2">
    <source>
        <dbReference type="ARBA" id="ARBA00005583"/>
    </source>
</evidence>
<feature type="transmembrane region" description="Helical" evidence="7">
    <location>
        <begin position="216"/>
        <end position="232"/>
    </location>
</feature>
<keyword evidence="11" id="KW-1185">Reference proteome</keyword>
<evidence type="ECO:0000256" key="3">
    <source>
        <dbReference type="ARBA" id="ARBA00022679"/>
    </source>
</evidence>
<feature type="binding site" evidence="9">
    <location>
        <position position="173"/>
    </location>
    <ligand>
        <name>Mg(2+)</name>
        <dbReference type="ChEBI" id="CHEBI:18420"/>
    </ligand>
</feature>
<keyword evidence="3 7" id="KW-0808">Transferase</keyword>
<dbReference type="GO" id="GO:0051301">
    <property type="term" value="P:cell division"/>
    <property type="evidence" value="ECO:0007669"/>
    <property type="project" value="UniProtKB-KW"/>
</dbReference>
<dbReference type="EMBL" id="FQUL01000006">
    <property type="protein sequence ID" value="SHE47289.1"/>
    <property type="molecule type" value="Genomic_DNA"/>
</dbReference>
<evidence type="ECO:0000256" key="7">
    <source>
        <dbReference type="HAMAP-Rule" id="MF_00038"/>
    </source>
</evidence>
<sequence length="346" mass="37461">MISILVAGAVSLLVSSFVMPYLIDRFTQRGVGQQIREDGPKDHMVKAGTPTMGGIAIILGMVLGYLAAHGNLGEGFTRDGLLLVSLAILTGFTGFLDDFIKIRNRRSLGLTKAGKFSMQFLIALAFAIAAHYWAHVPTEITFDRESSFNIQLGTVGWIVFATLVVVGASNAVNLTDGLDGLAAGSSIFSFATFAILGYWQFRHFPIYKVPHTLDEAIVSVSMVGALAGFLWWNAPPAKIFMGDTGSLAIGATLGGLALVMQLDLLLVILAGLFVIETLSVIAQVFSFRVFHKRVLRMAPIHHHFELLGWPETTVLIRLWILAALFTALGLGVFYADFLSLGTTTLR</sequence>
<dbReference type="EC" id="2.7.8.13" evidence="7 8"/>
<evidence type="ECO:0000256" key="9">
    <source>
        <dbReference type="PIRSR" id="PIRSR600715-1"/>
    </source>
</evidence>
<feature type="transmembrane region" description="Helical" evidence="7">
    <location>
        <begin position="80"/>
        <end position="96"/>
    </location>
</feature>
<evidence type="ECO:0000256" key="8">
    <source>
        <dbReference type="NCBIfam" id="TIGR00445"/>
    </source>
</evidence>
<feature type="transmembrane region" description="Helical" evidence="7">
    <location>
        <begin position="239"/>
        <end position="258"/>
    </location>
</feature>
<dbReference type="GO" id="GO:0071555">
    <property type="term" value="P:cell wall organization"/>
    <property type="evidence" value="ECO:0007669"/>
    <property type="project" value="UniProtKB-KW"/>
</dbReference>
<proteinExistence type="inferred from homology"/>
<dbReference type="NCBIfam" id="TIGR00445">
    <property type="entry name" value="mraY"/>
    <property type="match status" value="1"/>
</dbReference>
<dbReference type="AlphaFoldDB" id="A0A1M4TS11"/>
<dbReference type="GO" id="GO:0009252">
    <property type="term" value="P:peptidoglycan biosynthetic process"/>
    <property type="evidence" value="ECO:0007669"/>
    <property type="project" value="UniProtKB-UniRule"/>
</dbReference>
<dbReference type="OrthoDB" id="9805475at2"/>
<dbReference type="GO" id="GO:0005886">
    <property type="term" value="C:plasma membrane"/>
    <property type="evidence" value="ECO:0007669"/>
    <property type="project" value="UniProtKB-SubCell"/>
</dbReference>
<gene>
    <name evidence="7" type="primary">mraY</name>
    <name evidence="10" type="ORF">SAMN02745225_00720</name>
</gene>
<keyword evidence="6 7" id="KW-0472">Membrane</keyword>
<keyword evidence="7" id="KW-0573">Peptidoglycan synthesis</keyword>
<dbReference type="UniPathway" id="UPA00219"/>
<comment type="similarity">
    <text evidence="2 7">Belongs to the glycosyltransferase 4 family. MraY subfamily.</text>
</comment>
<dbReference type="PROSITE" id="PS01347">
    <property type="entry name" value="MRAY_1"/>
    <property type="match status" value="1"/>
</dbReference>
<dbReference type="GO" id="GO:0046872">
    <property type="term" value="F:metal ion binding"/>
    <property type="evidence" value="ECO:0007669"/>
    <property type="project" value="UniProtKB-KW"/>
</dbReference>
<dbReference type="PROSITE" id="PS01348">
    <property type="entry name" value="MRAY_2"/>
    <property type="match status" value="1"/>
</dbReference>
<evidence type="ECO:0000256" key="5">
    <source>
        <dbReference type="ARBA" id="ARBA00022989"/>
    </source>
</evidence>
<keyword evidence="5 7" id="KW-1133">Transmembrane helix</keyword>
<dbReference type="InterPro" id="IPR003524">
    <property type="entry name" value="PNAcMuramoyl-5peptid_Trfase"/>
</dbReference>
<evidence type="ECO:0000256" key="6">
    <source>
        <dbReference type="ARBA" id="ARBA00023136"/>
    </source>
</evidence>
<keyword evidence="7" id="KW-1003">Cell membrane</keyword>
<protein>
    <recommendedName>
        <fullName evidence="7 8">Phospho-N-acetylmuramoyl-pentapeptide-transferase</fullName>
        <ecNumber evidence="7 8">2.7.8.13</ecNumber>
    </recommendedName>
    <alternativeName>
        <fullName evidence="7">UDP-MurNAc-pentapeptide phosphotransferase</fullName>
    </alternativeName>
</protein>
<organism evidence="10 11">
    <name type="scientific">Ferrithrix thermotolerans DSM 19514</name>
    <dbReference type="NCBI Taxonomy" id="1121881"/>
    <lineage>
        <taxon>Bacteria</taxon>
        <taxon>Bacillati</taxon>
        <taxon>Actinomycetota</taxon>
        <taxon>Acidimicrobiia</taxon>
        <taxon>Acidimicrobiales</taxon>
        <taxon>Acidimicrobiaceae</taxon>
        <taxon>Ferrithrix</taxon>
    </lineage>
</organism>
<feature type="transmembrane region" description="Helical" evidence="7">
    <location>
        <begin position="314"/>
        <end position="335"/>
    </location>
</feature>
<feature type="transmembrane region" description="Helical" evidence="7">
    <location>
        <begin position="116"/>
        <end position="134"/>
    </location>
</feature>
<comment type="catalytic activity">
    <reaction evidence="7">
        <text>UDP-N-acetyl-alpha-D-muramoyl-L-alanyl-gamma-D-glutamyl-meso-2,6-diaminopimeloyl-D-alanyl-D-alanine + di-trans,octa-cis-undecaprenyl phosphate = di-trans,octa-cis-undecaprenyl diphospho-N-acetyl-alpha-D-muramoyl-L-alanyl-D-glutamyl-meso-2,6-diaminopimeloyl-D-alanyl-D-alanine + UMP</text>
        <dbReference type="Rhea" id="RHEA:28386"/>
        <dbReference type="ChEBI" id="CHEBI:57865"/>
        <dbReference type="ChEBI" id="CHEBI:60392"/>
        <dbReference type="ChEBI" id="CHEBI:61386"/>
        <dbReference type="ChEBI" id="CHEBI:61387"/>
        <dbReference type="EC" id="2.7.8.13"/>
    </reaction>
</comment>
<dbReference type="Pfam" id="PF00953">
    <property type="entry name" value="Glycos_transf_4"/>
    <property type="match status" value="1"/>
</dbReference>
<evidence type="ECO:0000256" key="4">
    <source>
        <dbReference type="ARBA" id="ARBA00022692"/>
    </source>
</evidence>
<dbReference type="GO" id="GO:0008360">
    <property type="term" value="P:regulation of cell shape"/>
    <property type="evidence" value="ECO:0007669"/>
    <property type="project" value="UniProtKB-KW"/>
</dbReference>
<reference evidence="11" key="1">
    <citation type="submission" date="2016-11" db="EMBL/GenBank/DDBJ databases">
        <authorList>
            <person name="Varghese N."/>
            <person name="Submissions S."/>
        </authorList>
    </citation>
    <scope>NUCLEOTIDE SEQUENCE [LARGE SCALE GENOMIC DNA]</scope>
    <source>
        <strain evidence="11">DSM 19514</strain>
    </source>
</reference>
<accession>A0A1M4TS11</accession>
<feature type="transmembrane region" description="Helical" evidence="7">
    <location>
        <begin position="44"/>
        <end position="68"/>
    </location>
</feature>
<dbReference type="Pfam" id="PF10555">
    <property type="entry name" value="MraY_sig1"/>
    <property type="match status" value="1"/>
</dbReference>
<dbReference type="InterPro" id="IPR000715">
    <property type="entry name" value="Glycosyl_transferase_4"/>
</dbReference>
<comment type="function">
    <text evidence="7">Catalyzes the initial step of the lipid cycle reactions in the biosynthesis of the cell wall peptidoglycan: transfers peptidoglycan precursor phospho-MurNAc-pentapeptide from UDP-MurNAc-pentapeptide onto the lipid carrier undecaprenyl phosphate, yielding undecaprenyl-pyrophosphoryl-MurNAc-pentapeptide, known as lipid I.</text>
</comment>
<dbReference type="PANTHER" id="PTHR22926:SF5">
    <property type="entry name" value="PHOSPHO-N-ACETYLMURAMOYL-PENTAPEPTIDE-TRANSFERASE HOMOLOG"/>
    <property type="match status" value="1"/>
</dbReference>